<keyword evidence="1 10" id="KW-0963">Cytoplasm</keyword>
<dbReference type="InterPro" id="IPR004881">
    <property type="entry name" value="Ribosome_biogen_GTPase_RsgA"/>
</dbReference>
<comment type="caution">
    <text evidence="13">The sequence shown here is derived from an EMBL/GenBank/DDBJ whole genome shotgun (WGS) entry which is preliminary data.</text>
</comment>
<sequence>MNIEDYGWDGYFEKEWKKKHKEGMLPARIISDYGQFLRVVCEKGEGLVKRPVQKAYDEINLAVGDWVAVDDLSEDQRSICFVLPRKTKFSRAAAGYEVKEQIVAANVDVVFLIQSLNRDFNMRRLERYLIAAWESGAMPVVVLSKADCCDDLPQKLAEVYETAPGVDVHAISCVTGEGIDDIKKYISKGKTAALLGSSGVGKSTLTNLLAGAELLKTSEVREKDSRGRHTTTHRELILLPQGGLIMDTPGMRTLLLWEADTGMEMMFGDVEELTKKCRFYDCRHENEPGCAVKEALESGSLENTKWEAWVKLQKEQEYLEAKKQGKLRQREKKWAKQIASIKTDSY</sequence>
<evidence type="ECO:0000313" key="14">
    <source>
        <dbReference type="Proteomes" id="UP000050326"/>
    </source>
</evidence>
<keyword evidence="6 10" id="KW-0378">Hydrolase</keyword>
<feature type="domain" description="CP-type G" evidence="12">
    <location>
        <begin position="96"/>
        <end position="254"/>
    </location>
</feature>
<dbReference type="PANTHER" id="PTHR32120:SF10">
    <property type="entry name" value="SMALL RIBOSOMAL SUBUNIT BIOGENESIS GTPASE RSGA"/>
    <property type="match status" value="1"/>
</dbReference>
<keyword evidence="4 10" id="KW-0699">rRNA-binding</keyword>
<dbReference type="InterPro" id="IPR027417">
    <property type="entry name" value="P-loop_NTPase"/>
</dbReference>
<feature type="binding site" evidence="10">
    <location>
        <begin position="196"/>
        <end position="204"/>
    </location>
    <ligand>
        <name>GTP</name>
        <dbReference type="ChEBI" id="CHEBI:37565"/>
    </ligand>
</feature>
<name>A0A0P8Y7H5_9CLOT</name>
<dbReference type="Gene3D" id="1.10.40.50">
    <property type="entry name" value="Probable gtpase engc, domain 3"/>
    <property type="match status" value="1"/>
</dbReference>
<comment type="similarity">
    <text evidence="10">Belongs to the TRAFAC class YlqF/YawG GTPase family. RsgA subfamily.</text>
</comment>
<dbReference type="EMBL" id="LKET01000068">
    <property type="protein sequence ID" value="KPU42429.1"/>
    <property type="molecule type" value="Genomic_DNA"/>
</dbReference>
<comment type="function">
    <text evidence="10">One of several proteins that assist in the late maturation steps of the functional core of the 30S ribosomal subunit. Helps release RbfA from mature subunits. May play a role in the assembly of ribosomal proteins into the subunit. Circularly permuted GTPase that catalyzes slow GTP hydrolysis, GTPase activity is stimulated by the 30S ribosomal subunit.</text>
</comment>
<dbReference type="SUPFAM" id="SSF52540">
    <property type="entry name" value="P-loop containing nucleoside triphosphate hydrolases"/>
    <property type="match status" value="1"/>
</dbReference>
<dbReference type="GO" id="GO:0005737">
    <property type="term" value="C:cytoplasm"/>
    <property type="evidence" value="ECO:0007669"/>
    <property type="project" value="UniProtKB-SubCell"/>
</dbReference>
<dbReference type="PROSITE" id="PS50936">
    <property type="entry name" value="ENGC_GTPASE"/>
    <property type="match status" value="1"/>
</dbReference>
<dbReference type="PROSITE" id="PS51721">
    <property type="entry name" value="G_CP"/>
    <property type="match status" value="1"/>
</dbReference>
<dbReference type="GO" id="GO:0005525">
    <property type="term" value="F:GTP binding"/>
    <property type="evidence" value="ECO:0007669"/>
    <property type="project" value="UniProtKB-UniRule"/>
</dbReference>
<protein>
    <recommendedName>
        <fullName evidence="10">Small ribosomal subunit biogenesis GTPase RsgA</fullName>
        <ecNumber evidence="10">3.6.1.-</ecNumber>
    </recommendedName>
</protein>
<evidence type="ECO:0000256" key="7">
    <source>
        <dbReference type="ARBA" id="ARBA00022833"/>
    </source>
</evidence>
<dbReference type="GO" id="GO:0019843">
    <property type="term" value="F:rRNA binding"/>
    <property type="evidence" value="ECO:0007669"/>
    <property type="project" value="UniProtKB-KW"/>
</dbReference>
<evidence type="ECO:0000256" key="3">
    <source>
        <dbReference type="ARBA" id="ARBA00022723"/>
    </source>
</evidence>
<dbReference type="HAMAP" id="MF_01820">
    <property type="entry name" value="GTPase_RsgA"/>
    <property type="match status" value="1"/>
</dbReference>
<dbReference type="STRING" id="36849.OXPF_42140"/>
<feature type="binding site" evidence="10">
    <location>
        <position position="290"/>
    </location>
    <ligand>
        <name>Zn(2+)</name>
        <dbReference type="ChEBI" id="CHEBI:29105"/>
    </ligand>
</feature>
<dbReference type="GO" id="GO:0003924">
    <property type="term" value="F:GTPase activity"/>
    <property type="evidence" value="ECO:0007669"/>
    <property type="project" value="UniProtKB-UniRule"/>
</dbReference>
<keyword evidence="2 10" id="KW-0690">Ribosome biogenesis</keyword>
<dbReference type="InterPro" id="IPR030378">
    <property type="entry name" value="G_CP_dom"/>
</dbReference>
<comment type="cofactor">
    <cofactor evidence="10">
        <name>Zn(2+)</name>
        <dbReference type="ChEBI" id="CHEBI:29105"/>
    </cofactor>
    <text evidence="10">Binds 1 zinc ion per subunit.</text>
</comment>
<comment type="subcellular location">
    <subcellularLocation>
        <location evidence="10">Cytoplasm</location>
    </subcellularLocation>
</comment>
<dbReference type="Pfam" id="PF03193">
    <property type="entry name" value="RsgA_GTPase"/>
    <property type="match status" value="1"/>
</dbReference>
<keyword evidence="5 10" id="KW-0547">Nucleotide-binding</keyword>
<dbReference type="PATRIC" id="fig|36849.3.peg.4451"/>
<evidence type="ECO:0000313" key="13">
    <source>
        <dbReference type="EMBL" id="KPU42429.1"/>
    </source>
</evidence>
<evidence type="ECO:0000259" key="12">
    <source>
        <dbReference type="PROSITE" id="PS51721"/>
    </source>
</evidence>
<keyword evidence="9 10" id="KW-0342">GTP-binding</keyword>
<evidence type="ECO:0000259" key="11">
    <source>
        <dbReference type="PROSITE" id="PS50936"/>
    </source>
</evidence>
<dbReference type="Proteomes" id="UP000050326">
    <property type="component" value="Unassembled WGS sequence"/>
</dbReference>
<reference evidence="13 14" key="1">
    <citation type="submission" date="2015-09" db="EMBL/GenBank/DDBJ databases">
        <title>Genome sequence of Oxobacter pfennigii DSM 3222.</title>
        <authorList>
            <person name="Poehlein A."/>
            <person name="Bengelsdorf F.R."/>
            <person name="Schiel-Bengelsdorf B."/>
            <person name="Duerre P."/>
            <person name="Daniel R."/>
        </authorList>
    </citation>
    <scope>NUCLEOTIDE SEQUENCE [LARGE SCALE GENOMIC DNA]</scope>
    <source>
        <strain evidence="13 14">DSM 3222</strain>
    </source>
</reference>
<evidence type="ECO:0000256" key="6">
    <source>
        <dbReference type="ARBA" id="ARBA00022801"/>
    </source>
</evidence>
<keyword evidence="8 10" id="KW-0694">RNA-binding</keyword>
<dbReference type="AlphaFoldDB" id="A0A0P8Y7H5"/>
<evidence type="ECO:0000256" key="8">
    <source>
        <dbReference type="ARBA" id="ARBA00022884"/>
    </source>
</evidence>
<dbReference type="InterPro" id="IPR010914">
    <property type="entry name" value="RsgA_GTPase_dom"/>
</dbReference>
<evidence type="ECO:0000256" key="1">
    <source>
        <dbReference type="ARBA" id="ARBA00022490"/>
    </source>
</evidence>
<feature type="binding site" evidence="10">
    <location>
        <begin position="144"/>
        <end position="147"/>
    </location>
    <ligand>
        <name>GTP</name>
        <dbReference type="ChEBI" id="CHEBI:37565"/>
    </ligand>
</feature>
<keyword evidence="14" id="KW-1185">Reference proteome</keyword>
<feature type="binding site" evidence="10">
    <location>
        <position position="284"/>
    </location>
    <ligand>
        <name>Zn(2+)</name>
        <dbReference type="ChEBI" id="CHEBI:29105"/>
    </ligand>
</feature>
<feature type="domain" description="EngC GTPase" evidence="11">
    <location>
        <begin position="105"/>
        <end position="252"/>
    </location>
</feature>
<proteinExistence type="inferred from homology"/>
<evidence type="ECO:0000256" key="9">
    <source>
        <dbReference type="ARBA" id="ARBA00023134"/>
    </source>
</evidence>
<gene>
    <name evidence="13" type="primary">rsgA_2</name>
    <name evidence="10" type="synonym">rsgA</name>
    <name evidence="13" type="ORF">OXPF_42140</name>
</gene>
<dbReference type="GO" id="GO:0046872">
    <property type="term" value="F:metal ion binding"/>
    <property type="evidence" value="ECO:0007669"/>
    <property type="project" value="UniProtKB-KW"/>
</dbReference>
<accession>A0A0P8Y7H5</accession>
<organism evidence="13 14">
    <name type="scientific">Oxobacter pfennigii</name>
    <dbReference type="NCBI Taxonomy" id="36849"/>
    <lineage>
        <taxon>Bacteria</taxon>
        <taxon>Bacillati</taxon>
        <taxon>Bacillota</taxon>
        <taxon>Clostridia</taxon>
        <taxon>Eubacteriales</taxon>
        <taxon>Clostridiaceae</taxon>
        <taxon>Oxobacter</taxon>
    </lineage>
</organism>
<keyword evidence="3 10" id="KW-0479">Metal-binding</keyword>
<comment type="subunit">
    <text evidence="10">Monomer. Associates with 30S ribosomal subunit, binds 16S rRNA.</text>
</comment>
<evidence type="ECO:0000256" key="2">
    <source>
        <dbReference type="ARBA" id="ARBA00022517"/>
    </source>
</evidence>
<dbReference type="GO" id="GO:0042274">
    <property type="term" value="P:ribosomal small subunit biogenesis"/>
    <property type="evidence" value="ECO:0007669"/>
    <property type="project" value="UniProtKB-UniRule"/>
</dbReference>
<dbReference type="RefSeq" id="WP_054877138.1">
    <property type="nucleotide sequence ID" value="NZ_LKET01000068.1"/>
</dbReference>
<evidence type="ECO:0000256" key="5">
    <source>
        <dbReference type="ARBA" id="ARBA00022741"/>
    </source>
</evidence>
<feature type="binding site" evidence="10">
    <location>
        <position position="282"/>
    </location>
    <ligand>
        <name>Zn(2+)</name>
        <dbReference type="ChEBI" id="CHEBI:29105"/>
    </ligand>
</feature>
<dbReference type="NCBIfam" id="TIGR00157">
    <property type="entry name" value="ribosome small subunit-dependent GTPase A"/>
    <property type="match status" value="1"/>
</dbReference>
<dbReference type="CDD" id="cd01854">
    <property type="entry name" value="YjeQ_EngC"/>
    <property type="match status" value="1"/>
</dbReference>
<dbReference type="PANTHER" id="PTHR32120">
    <property type="entry name" value="SMALL RIBOSOMAL SUBUNIT BIOGENESIS GTPASE RSGA"/>
    <property type="match status" value="1"/>
</dbReference>
<evidence type="ECO:0000256" key="10">
    <source>
        <dbReference type="HAMAP-Rule" id="MF_01820"/>
    </source>
</evidence>
<feature type="binding site" evidence="10">
    <location>
        <position position="277"/>
    </location>
    <ligand>
        <name>Zn(2+)</name>
        <dbReference type="ChEBI" id="CHEBI:29105"/>
    </ligand>
</feature>
<keyword evidence="7 10" id="KW-0862">Zinc</keyword>
<dbReference type="OrthoDB" id="9809485at2"/>
<evidence type="ECO:0000256" key="4">
    <source>
        <dbReference type="ARBA" id="ARBA00022730"/>
    </source>
</evidence>
<dbReference type="EC" id="3.6.1.-" evidence="10"/>
<dbReference type="Gene3D" id="3.40.50.300">
    <property type="entry name" value="P-loop containing nucleotide triphosphate hydrolases"/>
    <property type="match status" value="1"/>
</dbReference>